<dbReference type="Gramene" id="OB10G22900.1">
    <property type="protein sequence ID" value="OB10G22900.1"/>
    <property type="gene ID" value="OB10G22900"/>
</dbReference>
<dbReference type="Proteomes" id="UP000006038">
    <property type="component" value="Chromosome 10"/>
</dbReference>
<keyword evidence="2" id="KW-1185">Reference proteome</keyword>
<name>J3N442_ORYBR</name>
<dbReference type="EnsemblPlants" id="OB10G22900.1">
    <property type="protein sequence ID" value="OB10G22900.1"/>
    <property type="gene ID" value="OB10G22900"/>
</dbReference>
<accession>J3N442</accession>
<dbReference type="AlphaFoldDB" id="J3N442"/>
<dbReference type="HOGENOM" id="CLU_1962975_0_0_1"/>
<sequence>MILVPFRYTCDFYLFFTLILAEVQHFSFLNNQVISIVFEISDVLSTFFLIQDCYLPVPVTSTVFSCLQYWHLLSDGIRELILWRTSAHRDNQIGRLSFIVVVEVLLSTVGPNFTCWVGAAKRLMEVHI</sequence>
<organism evidence="1">
    <name type="scientific">Oryza brachyantha</name>
    <name type="common">malo sina</name>
    <dbReference type="NCBI Taxonomy" id="4533"/>
    <lineage>
        <taxon>Eukaryota</taxon>
        <taxon>Viridiplantae</taxon>
        <taxon>Streptophyta</taxon>
        <taxon>Embryophyta</taxon>
        <taxon>Tracheophyta</taxon>
        <taxon>Spermatophyta</taxon>
        <taxon>Magnoliopsida</taxon>
        <taxon>Liliopsida</taxon>
        <taxon>Poales</taxon>
        <taxon>Poaceae</taxon>
        <taxon>BOP clade</taxon>
        <taxon>Oryzoideae</taxon>
        <taxon>Oryzeae</taxon>
        <taxon>Oryzinae</taxon>
        <taxon>Oryza</taxon>
    </lineage>
</organism>
<protein>
    <submittedName>
        <fullName evidence="1">Uncharacterized protein</fullName>
    </submittedName>
</protein>
<proteinExistence type="predicted"/>
<evidence type="ECO:0000313" key="1">
    <source>
        <dbReference type="EnsemblPlants" id="OB10G22900.1"/>
    </source>
</evidence>
<evidence type="ECO:0000313" key="2">
    <source>
        <dbReference type="Proteomes" id="UP000006038"/>
    </source>
</evidence>
<reference evidence="1" key="2">
    <citation type="submission" date="2013-04" db="UniProtKB">
        <authorList>
            <consortium name="EnsemblPlants"/>
        </authorList>
    </citation>
    <scope>IDENTIFICATION</scope>
</reference>
<reference evidence="1" key="1">
    <citation type="journal article" date="2013" name="Nat. Commun.">
        <title>Whole-genome sequencing of Oryza brachyantha reveals mechanisms underlying Oryza genome evolution.</title>
        <authorList>
            <person name="Chen J."/>
            <person name="Huang Q."/>
            <person name="Gao D."/>
            <person name="Wang J."/>
            <person name="Lang Y."/>
            <person name="Liu T."/>
            <person name="Li B."/>
            <person name="Bai Z."/>
            <person name="Luis Goicoechea J."/>
            <person name="Liang C."/>
            <person name="Chen C."/>
            <person name="Zhang W."/>
            <person name="Sun S."/>
            <person name="Liao Y."/>
            <person name="Zhang X."/>
            <person name="Yang L."/>
            <person name="Song C."/>
            <person name="Wang M."/>
            <person name="Shi J."/>
            <person name="Liu G."/>
            <person name="Liu J."/>
            <person name="Zhou H."/>
            <person name="Zhou W."/>
            <person name="Yu Q."/>
            <person name="An N."/>
            <person name="Chen Y."/>
            <person name="Cai Q."/>
            <person name="Wang B."/>
            <person name="Liu B."/>
            <person name="Min J."/>
            <person name="Huang Y."/>
            <person name="Wu H."/>
            <person name="Li Z."/>
            <person name="Zhang Y."/>
            <person name="Yin Y."/>
            <person name="Song W."/>
            <person name="Jiang J."/>
            <person name="Jackson S.A."/>
            <person name="Wing R.A."/>
            <person name="Wang J."/>
            <person name="Chen M."/>
        </authorList>
    </citation>
    <scope>NUCLEOTIDE SEQUENCE [LARGE SCALE GENOMIC DNA]</scope>
    <source>
        <strain evidence="1">cv. IRGC 101232</strain>
    </source>
</reference>